<dbReference type="InterPro" id="IPR016181">
    <property type="entry name" value="Acyl_CoA_acyltransferase"/>
</dbReference>
<gene>
    <name evidence="2" type="ORF">DI616_15250</name>
</gene>
<dbReference type="GO" id="GO:0016747">
    <property type="term" value="F:acyltransferase activity, transferring groups other than amino-acyl groups"/>
    <property type="evidence" value="ECO:0007669"/>
    <property type="project" value="InterPro"/>
</dbReference>
<organism evidence="2 3">
    <name type="scientific">Paracoccus denitrificans</name>
    <dbReference type="NCBI Taxonomy" id="266"/>
    <lineage>
        <taxon>Bacteria</taxon>
        <taxon>Pseudomonadati</taxon>
        <taxon>Pseudomonadota</taxon>
        <taxon>Alphaproteobacteria</taxon>
        <taxon>Rhodobacterales</taxon>
        <taxon>Paracoccaceae</taxon>
        <taxon>Paracoccus</taxon>
    </lineage>
</organism>
<dbReference type="SUPFAM" id="SSF55729">
    <property type="entry name" value="Acyl-CoA N-acyltransferases (Nat)"/>
    <property type="match status" value="1"/>
</dbReference>
<evidence type="ECO:0000313" key="2">
    <source>
        <dbReference type="EMBL" id="TKW65294.1"/>
    </source>
</evidence>
<dbReference type="Proteomes" id="UP000315344">
    <property type="component" value="Unassembled WGS sequence"/>
</dbReference>
<evidence type="ECO:0000313" key="3">
    <source>
        <dbReference type="Proteomes" id="UP000315344"/>
    </source>
</evidence>
<dbReference type="CDD" id="cd04301">
    <property type="entry name" value="NAT_SF"/>
    <property type="match status" value="1"/>
</dbReference>
<sequence length="166" mass="17207">MCMQIRPESPGDIRAISELTTAAFTGAPHSDGTEAQIVERLRESGALLLSLVAESDTRIVGHIAFSPVTIGDHHDGWVGLGPVSVAPDIQNAGVGASLIKAGLAQVHAMGHGGCVVLGDPGYYSRFGFATTPGIFYPGVPPEYFMVQGFGGVCPKGEVAYHPAFTG</sequence>
<dbReference type="Pfam" id="PF13527">
    <property type="entry name" value="Acetyltransf_9"/>
    <property type="match status" value="1"/>
</dbReference>
<dbReference type="Gene3D" id="3.40.630.30">
    <property type="match status" value="1"/>
</dbReference>
<proteinExistence type="predicted"/>
<reference evidence="2 3" key="1">
    <citation type="journal article" date="2017" name="Nat. Commun.">
        <title>In situ click chemistry generation of cyclooxygenase-2 inhibitors.</title>
        <authorList>
            <person name="Bhardwaj A."/>
            <person name="Kaur J."/>
            <person name="Wuest M."/>
            <person name="Wuest F."/>
        </authorList>
    </citation>
    <scope>NUCLEOTIDE SEQUENCE [LARGE SCALE GENOMIC DNA]</scope>
    <source>
        <strain evidence="2">S2_012_000_R3_94</strain>
    </source>
</reference>
<accession>A0A533I4I5</accession>
<dbReference type="EMBL" id="VAFL01000014">
    <property type="protein sequence ID" value="TKW65294.1"/>
    <property type="molecule type" value="Genomic_DNA"/>
</dbReference>
<name>A0A533I4I5_PARDE</name>
<keyword evidence="2" id="KW-0808">Transferase</keyword>
<dbReference type="AlphaFoldDB" id="A0A533I4I5"/>
<feature type="domain" description="N-acetyltransferase" evidence="1">
    <location>
        <begin position="3"/>
        <end position="150"/>
    </location>
</feature>
<dbReference type="InterPro" id="IPR000182">
    <property type="entry name" value="GNAT_dom"/>
</dbReference>
<evidence type="ECO:0000259" key="1">
    <source>
        <dbReference type="PROSITE" id="PS51186"/>
    </source>
</evidence>
<comment type="caution">
    <text evidence="2">The sequence shown here is derived from an EMBL/GenBank/DDBJ whole genome shotgun (WGS) entry which is preliminary data.</text>
</comment>
<dbReference type="PROSITE" id="PS51186">
    <property type="entry name" value="GNAT"/>
    <property type="match status" value="1"/>
</dbReference>
<protein>
    <submittedName>
        <fullName evidence="2">N-acetyltransferase</fullName>
    </submittedName>
</protein>